<sequence length="103" mass="11746">MYREDLRYYLHQLVNNTVFQQLAPVFIFFLIPALILTARAHKSTLLHPFFMVLEALSLAFPWNWYNGHSPAGSSSDKRKPRKKLVRTRAGQLLNGDAASAGML</sequence>
<feature type="region of interest" description="Disordered" evidence="1">
    <location>
        <begin position="68"/>
        <end position="103"/>
    </location>
</feature>
<evidence type="ECO:0000256" key="1">
    <source>
        <dbReference type="SAM" id="MobiDB-lite"/>
    </source>
</evidence>
<evidence type="ECO:0000256" key="2">
    <source>
        <dbReference type="SAM" id="Phobius"/>
    </source>
</evidence>
<keyword evidence="4" id="KW-1185">Reference proteome</keyword>
<gene>
    <name evidence="3" type="ORF">PHLCEN_2v8119</name>
</gene>
<keyword evidence="2" id="KW-0472">Membrane</keyword>
<feature type="transmembrane region" description="Helical" evidence="2">
    <location>
        <begin position="45"/>
        <end position="65"/>
    </location>
</feature>
<dbReference type="AlphaFoldDB" id="A0A2R6NUK8"/>
<evidence type="ECO:0000313" key="3">
    <source>
        <dbReference type="EMBL" id="PSR76947.1"/>
    </source>
</evidence>
<name>A0A2R6NUK8_9APHY</name>
<dbReference type="Proteomes" id="UP000186601">
    <property type="component" value="Unassembled WGS sequence"/>
</dbReference>
<protein>
    <submittedName>
        <fullName evidence="3">Uncharacterized protein</fullName>
    </submittedName>
</protein>
<organism evidence="3 4">
    <name type="scientific">Hermanssonia centrifuga</name>
    <dbReference type="NCBI Taxonomy" id="98765"/>
    <lineage>
        <taxon>Eukaryota</taxon>
        <taxon>Fungi</taxon>
        <taxon>Dikarya</taxon>
        <taxon>Basidiomycota</taxon>
        <taxon>Agaricomycotina</taxon>
        <taxon>Agaricomycetes</taxon>
        <taxon>Polyporales</taxon>
        <taxon>Meruliaceae</taxon>
        <taxon>Hermanssonia</taxon>
    </lineage>
</organism>
<dbReference type="EMBL" id="MLYV02000823">
    <property type="protein sequence ID" value="PSR76947.1"/>
    <property type="molecule type" value="Genomic_DNA"/>
</dbReference>
<evidence type="ECO:0000313" key="4">
    <source>
        <dbReference type="Proteomes" id="UP000186601"/>
    </source>
</evidence>
<reference evidence="3 4" key="1">
    <citation type="submission" date="2018-02" db="EMBL/GenBank/DDBJ databases">
        <title>Genome sequence of the basidiomycete white-rot fungus Phlebia centrifuga.</title>
        <authorList>
            <person name="Granchi Z."/>
            <person name="Peng M."/>
            <person name="de Vries R.P."/>
            <person name="Hilden K."/>
            <person name="Makela M.R."/>
            <person name="Grigoriev I."/>
            <person name="Riley R."/>
        </authorList>
    </citation>
    <scope>NUCLEOTIDE SEQUENCE [LARGE SCALE GENOMIC DNA]</scope>
    <source>
        <strain evidence="3 4">FBCC195</strain>
    </source>
</reference>
<keyword evidence="2" id="KW-1133">Transmembrane helix</keyword>
<comment type="caution">
    <text evidence="3">The sequence shown here is derived from an EMBL/GenBank/DDBJ whole genome shotgun (WGS) entry which is preliminary data.</text>
</comment>
<accession>A0A2R6NUK8</accession>
<keyword evidence="2" id="KW-0812">Transmembrane</keyword>
<feature type="transmembrane region" description="Helical" evidence="2">
    <location>
        <begin position="18"/>
        <end position="38"/>
    </location>
</feature>
<dbReference type="STRING" id="98765.A0A2R6NUK8"/>
<proteinExistence type="predicted"/>